<evidence type="ECO:0000256" key="6">
    <source>
        <dbReference type="SAM" id="Phobius"/>
    </source>
</evidence>
<dbReference type="EMBL" id="VDCV01000003">
    <property type="protein sequence ID" value="KAB5564450.1"/>
    <property type="molecule type" value="Genomic_DNA"/>
</dbReference>
<protein>
    <recommendedName>
        <fullName evidence="1">DNA-directed RNA polymerase</fullName>
        <ecNumber evidence="1">2.7.7.6</ecNumber>
    </recommendedName>
</protein>
<gene>
    <name evidence="8" type="ORF">DKX38_004504</name>
</gene>
<comment type="caution">
    <text evidence="8">The sequence shown here is derived from an EMBL/GenBank/DDBJ whole genome shotgun (WGS) entry which is preliminary data.</text>
</comment>
<dbReference type="PANTHER" id="PTHR19376:SF36">
    <property type="entry name" value="DNA-DIRECTED RNA POLYMERASE IV SUBUNIT 1"/>
    <property type="match status" value="1"/>
</dbReference>
<sequence length="295" mass="33439">MVDFRGVANKLSLQVVDCLKTSELNPDKSANIDPLTADQPKKSNDYVNNASGLRWIEDVVLGKRNDRSFRMVIVGDPNLHLHEIGIPCHIAERLQDSESLTAWNWEKLSACFENDLNLDPSANACVWTGKQLISLLRPVGFDHDFPSSDVCIRNVDLVYSEGSFWLRDTDAGSGEEDYCVLDFDGERMCYEKQRSATPSQSSVDAFKLVFRDIQSLISLQHALAFLSFRMPRQLSCAGWNKQIRAMLLLKVLFFQAGILRSVLQVEIVLSVTMIIFLGLNLFRRIMFFMRDLHGA</sequence>
<dbReference type="EC" id="2.7.7.6" evidence="1"/>
<dbReference type="Gene3D" id="3.30.1490.180">
    <property type="entry name" value="RNA polymerase ii"/>
    <property type="match status" value="1"/>
</dbReference>
<dbReference type="AlphaFoldDB" id="A0A5N5NA53"/>
<evidence type="ECO:0000313" key="9">
    <source>
        <dbReference type="Proteomes" id="UP000326939"/>
    </source>
</evidence>
<dbReference type="Proteomes" id="UP000326939">
    <property type="component" value="Chromosome 3"/>
</dbReference>
<keyword evidence="6" id="KW-0472">Membrane</keyword>
<dbReference type="GO" id="GO:0006351">
    <property type="term" value="P:DNA-templated transcription"/>
    <property type="evidence" value="ECO:0007669"/>
    <property type="project" value="InterPro"/>
</dbReference>
<keyword evidence="6" id="KW-0812">Transmembrane</keyword>
<evidence type="ECO:0000256" key="1">
    <source>
        <dbReference type="ARBA" id="ARBA00012418"/>
    </source>
</evidence>
<evidence type="ECO:0000256" key="2">
    <source>
        <dbReference type="ARBA" id="ARBA00022478"/>
    </source>
</evidence>
<evidence type="ECO:0000256" key="3">
    <source>
        <dbReference type="ARBA" id="ARBA00022679"/>
    </source>
</evidence>
<evidence type="ECO:0000256" key="4">
    <source>
        <dbReference type="ARBA" id="ARBA00022695"/>
    </source>
</evidence>
<dbReference type="GO" id="GO:0003677">
    <property type="term" value="F:DNA binding"/>
    <property type="evidence" value="ECO:0007669"/>
    <property type="project" value="InterPro"/>
</dbReference>
<dbReference type="InterPro" id="IPR000722">
    <property type="entry name" value="RNA_pol_asu"/>
</dbReference>
<name>A0A5N5NA53_9ROSI</name>
<proteinExistence type="predicted"/>
<dbReference type="Pfam" id="PF00623">
    <property type="entry name" value="RNA_pol_Rpb1_2"/>
    <property type="match status" value="1"/>
</dbReference>
<organism evidence="8 9">
    <name type="scientific">Salix brachista</name>
    <dbReference type="NCBI Taxonomy" id="2182728"/>
    <lineage>
        <taxon>Eukaryota</taxon>
        <taxon>Viridiplantae</taxon>
        <taxon>Streptophyta</taxon>
        <taxon>Embryophyta</taxon>
        <taxon>Tracheophyta</taxon>
        <taxon>Spermatophyta</taxon>
        <taxon>Magnoliopsida</taxon>
        <taxon>eudicotyledons</taxon>
        <taxon>Gunneridae</taxon>
        <taxon>Pentapetalae</taxon>
        <taxon>rosids</taxon>
        <taxon>fabids</taxon>
        <taxon>Malpighiales</taxon>
        <taxon>Salicaceae</taxon>
        <taxon>Saliceae</taxon>
        <taxon>Salix</taxon>
    </lineage>
</organism>
<dbReference type="InterPro" id="IPR045867">
    <property type="entry name" value="DNA-dir_RpoC_beta_prime"/>
</dbReference>
<keyword evidence="4" id="KW-0548">Nucleotidyltransferase</keyword>
<keyword evidence="5" id="KW-0804">Transcription</keyword>
<keyword evidence="6" id="KW-1133">Transmembrane helix</keyword>
<dbReference type="GO" id="GO:0003899">
    <property type="term" value="F:DNA-directed RNA polymerase activity"/>
    <property type="evidence" value="ECO:0007669"/>
    <property type="project" value="UniProtKB-EC"/>
</dbReference>
<evidence type="ECO:0000313" key="8">
    <source>
        <dbReference type="EMBL" id="KAB5564450.1"/>
    </source>
</evidence>
<reference evidence="9" key="1">
    <citation type="journal article" date="2019" name="Gigascience">
        <title>De novo genome assembly of the endangered Acer yangbiense, a plant species with extremely small populations endemic to Yunnan Province, China.</title>
        <authorList>
            <person name="Yang J."/>
            <person name="Wariss H.M."/>
            <person name="Tao L."/>
            <person name="Zhang R."/>
            <person name="Yun Q."/>
            <person name="Hollingsworth P."/>
            <person name="Dao Z."/>
            <person name="Luo G."/>
            <person name="Guo H."/>
            <person name="Ma Y."/>
            <person name="Sun W."/>
        </authorList>
    </citation>
    <scope>NUCLEOTIDE SEQUENCE [LARGE SCALE GENOMIC DNA]</scope>
    <source>
        <strain evidence="9">cv. br00</strain>
    </source>
</reference>
<feature type="transmembrane region" description="Helical" evidence="6">
    <location>
        <begin position="262"/>
        <end position="282"/>
    </location>
</feature>
<dbReference type="Gene3D" id="2.40.40.20">
    <property type="match status" value="1"/>
</dbReference>
<keyword evidence="9" id="KW-1185">Reference proteome</keyword>
<dbReference type="GO" id="GO:0000428">
    <property type="term" value="C:DNA-directed RNA polymerase complex"/>
    <property type="evidence" value="ECO:0007669"/>
    <property type="project" value="UniProtKB-KW"/>
</dbReference>
<keyword evidence="3" id="KW-0808">Transferase</keyword>
<accession>A0A5N5NA53</accession>
<dbReference type="SUPFAM" id="SSF64484">
    <property type="entry name" value="beta and beta-prime subunits of DNA dependent RNA-polymerase"/>
    <property type="match status" value="1"/>
</dbReference>
<evidence type="ECO:0000256" key="5">
    <source>
        <dbReference type="ARBA" id="ARBA00023163"/>
    </source>
</evidence>
<keyword evidence="2" id="KW-0240">DNA-directed RNA polymerase</keyword>
<evidence type="ECO:0000259" key="7">
    <source>
        <dbReference type="Pfam" id="PF00623"/>
    </source>
</evidence>
<dbReference type="PANTHER" id="PTHR19376">
    <property type="entry name" value="DNA-DIRECTED RNA POLYMERASE"/>
    <property type="match status" value="1"/>
</dbReference>
<feature type="domain" description="RNA polymerase alpha subunit" evidence="7">
    <location>
        <begin position="62"/>
        <end position="125"/>
    </location>
</feature>